<evidence type="ECO:0000256" key="1">
    <source>
        <dbReference type="SAM" id="MobiDB-lite"/>
    </source>
</evidence>
<protein>
    <submittedName>
        <fullName evidence="3">Uncharacterized protein</fullName>
    </submittedName>
</protein>
<name>A0A9N8DTU3_9STRA</name>
<dbReference type="AlphaFoldDB" id="A0A9N8DTU3"/>
<keyword evidence="4" id="KW-1185">Reference proteome</keyword>
<evidence type="ECO:0000256" key="2">
    <source>
        <dbReference type="SAM" id="Phobius"/>
    </source>
</evidence>
<keyword evidence="2" id="KW-1133">Transmembrane helix</keyword>
<feature type="transmembrane region" description="Helical" evidence="2">
    <location>
        <begin position="42"/>
        <end position="63"/>
    </location>
</feature>
<dbReference type="Proteomes" id="UP001153069">
    <property type="component" value="Unassembled WGS sequence"/>
</dbReference>
<sequence>MAGESTTLLNGKTKEKTEIQTTFGDNSDSFVNLKSQNNGHRLFIGFLACMIVGLVALSVAVIYDVMPSRGSSSSSARKIIKKYDSRAASQLDVLNSMYDPELDIESGCESTILLFRHCEKYPDDGVVHQGGNSYCSWLGRERAYFLPSLFDPSNPQHRWPVPTKIFALTQDRESKHKVNYREIETVLPLAKKFDLEIDVYPFKVKVLADEYFKQLQSGEMCGKVSVISWKHELLADLAVALACGPDEGCPYEYPHDSFDEVWQIKYVLDPEGKAETAPNPMDLNVTINYKQASDSKHATDVDDDDDDDDATRIDAAPDQGSGVRGRMLKKKKHKHKKPAKKHWVVYGTKTTQAFDPLAFSLKSGDYPPNGTSSGGQWADEI</sequence>
<feature type="region of interest" description="Disordered" evidence="1">
    <location>
        <begin position="359"/>
        <end position="381"/>
    </location>
</feature>
<comment type="caution">
    <text evidence="3">The sequence shown here is derived from an EMBL/GenBank/DDBJ whole genome shotgun (WGS) entry which is preliminary data.</text>
</comment>
<feature type="compositionally biased region" description="Basic residues" evidence="1">
    <location>
        <begin position="326"/>
        <end position="338"/>
    </location>
</feature>
<dbReference type="OrthoDB" id="41854at2759"/>
<keyword evidence="2" id="KW-0472">Membrane</keyword>
<organism evidence="3 4">
    <name type="scientific">Seminavis robusta</name>
    <dbReference type="NCBI Taxonomy" id="568900"/>
    <lineage>
        <taxon>Eukaryota</taxon>
        <taxon>Sar</taxon>
        <taxon>Stramenopiles</taxon>
        <taxon>Ochrophyta</taxon>
        <taxon>Bacillariophyta</taxon>
        <taxon>Bacillariophyceae</taxon>
        <taxon>Bacillariophycidae</taxon>
        <taxon>Naviculales</taxon>
        <taxon>Naviculaceae</taxon>
        <taxon>Seminavis</taxon>
    </lineage>
</organism>
<evidence type="ECO:0000313" key="4">
    <source>
        <dbReference type="Proteomes" id="UP001153069"/>
    </source>
</evidence>
<keyword evidence="2" id="KW-0812">Transmembrane</keyword>
<gene>
    <name evidence="3" type="ORF">SEMRO_271_G104580.1</name>
</gene>
<dbReference type="EMBL" id="CAICTM010000270">
    <property type="protein sequence ID" value="CAB9506570.1"/>
    <property type="molecule type" value="Genomic_DNA"/>
</dbReference>
<evidence type="ECO:0000313" key="3">
    <source>
        <dbReference type="EMBL" id="CAB9506570.1"/>
    </source>
</evidence>
<feature type="region of interest" description="Disordered" evidence="1">
    <location>
        <begin position="294"/>
        <end position="338"/>
    </location>
</feature>
<accession>A0A9N8DTU3</accession>
<proteinExistence type="predicted"/>
<reference evidence="3" key="1">
    <citation type="submission" date="2020-06" db="EMBL/GenBank/DDBJ databases">
        <authorList>
            <consortium name="Plant Systems Biology data submission"/>
        </authorList>
    </citation>
    <scope>NUCLEOTIDE SEQUENCE</scope>
    <source>
        <strain evidence="3">D6</strain>
    </source>
</reference>